<dbReference type="Pfam" id="PF03808">
    <property type="entry name" value="Glyco_tran_WecG"/>
    <property type="match status" value="1"/>
</dbReference>
<protein>
    <submittedName>
        <fullName evidence="3">N-acetylglucosaminyldiphosphoundecaprenol N-acetyl-beta-D-mannosaminyltransferase</fullName>
    </submittedName>
</protein>
<dbReference type="EMBL" id="FXAZ01000002">
    <property type="protein sequence ID" value="SMG34054.1"/>
    <property type="molecule type" value="Genomic_DNA"/>
</dbReference>
<proteinExistence type="predicted"/>
<organism evidence="3 4">
    <name type="scientific">Paenibacillus aquistagni</name>
    <dbReference type="NCBI Taxonomy" id="1852522"/>
    <lineage>
        <taxon>Bacteria</taxon>
        <taxon>Bacillati</taxon>
        <taxon>Bacillota</taxon>
        <taxon>Bacilli</taxon>
        <taxon>Bacillales</taxon>
        <taxon>Paenibacillaceae</taxon>
        <taxon>Paenibacillus</taxon>
    </lineage>
</organism>
<dbReference type="RefSeq" id="WP_085494171.1">
    <property type="nucleotide sequence ID" value="NZ_FXAZ01000002.1"/>
</dbReference>
<dbReference type="InterPro" id="IPR004629">
    <property type="entry name" value="WecG_TagA_CpsF"/>
</dbReference>
<keyword evidence="4" id="KW-1185">Reference proteome</keyword>
<dbReference type="PANTHER" id="PTHR34136">
    <property type="match status" value="1"/>
</dbReference>
<evidence type="ECO:0000313" key="3">
    <source>
        <dbReference type="EMBL" id="SMG34054.1"/>
    </source>
</evidence>
<dbReference type="CDD" id="cd06533">
    <property type="entry name" value="Glyco_transf_WecG_TagA"/>
    <property type="match status" value="1"/>
</dbReference>
<keyword evidence="2 3" id="KW-0808">Transferase</keyword>
<evidence type="ECO:0000256" key="2">
    <source>
        <dbReference type="ARBA" id="ARBA00022679"/>
    </source>
</evidence>
<gene>
    <name evidence="3" type="ORF">SAMN06295960_1932</name>
</gene>
<dbReference type="PANTHER" id="PTHR34136:SF1">
    <property type="entry name" value="UDP-N-ACETYL-D-MANNOSAMINURONIC ACID TRANSFERASE"/>
    <property type="match status" value="1"/>
</dbReference>
<name>A0A1X7JZP1_9BACL</name>
<evidence type="ECO:0000313" key="4">
    <source>
        <dbReference type="Proteomes" id="UP000193834"/>
    </source>
</evidence>
<keyword evidence="1" id="KW-0328">Glycosyltransferase</keyword>
<accession>A0A1X7JZP1</accession>
<dbReference type="GO" id="GO:0016758">
    <property type="term" value="F:hexosyltransferase activity"/>
    <property type="evidence" value="ECO:0007669"/>
    <property type="project" value="TreeGrafter"/>
</dbReference>
<dbReference type="STRING" id="1852522.SAMN06295960_1932"/>
<dbReference type="NCBIfam" id="TIGR00696">
    <property type="entry name" value="wecG_tagA_cpsF"/>
    <property type="match status" value="1"/>
</dbReference>
<dbReference type="AlphaFoldDB" id="A0A1X7JZP1"/>
<sequence length="251" mass="28236">MQETVSILGIPFSKCTMQETVDRLSNHIEDQQASLLHLITVNPEIAIRCQRDKEVQQIVKEADWVTPDGVGILYASKRLGNPIAERVTGYELLLKLLASGNQQQWGFYFLGADEESNAQAVAHVQQHFPRIRIAGRHHGFFASEEETAILSDIQSSKPNILIVAMGAPYSDKWISRHKEALADVKLVFGVGGSLDVLSGKVKETPKVWKQLNLEWLYRLLTVPPAKGQASRWRRQTALPVFVYRAIIRKPT</sequence>
<dbReference type="Proteomes" id="UP000193834">
    <property type="component" value="Unassembled WGS sequence"/>
</dbReference>
<dbReference type="OrthoDB" id="9771846at2"/>
<reference evidence="3 4" key="1">
    <citation type="submission" date="2017-04" db="EMBL/GenBank/DDBJ databases">
        <authorList>
            <person name="Afonso C.L."/>
            <person name="Miller P.J."/>
            <person name="Scott M.A."/>
            <person name="Spackman E."/>
            <person name="Goraichik I."/>
            <person name="Dimitrov K.M."/>
            <person name="Suarez D.L."/>
            <person name="Swayne D.E."/>
        </authorList>
    </citation>
    <scope>NUCLEOTIDE SEQUENCE [LARGE SCALE GENOMIC DNA]</scope>
    <source>
        <strain evidence="3 4">11</strain>
    </source>
</reference>
<evidence type="ECO:0000256" key="1">
    <source>
        <dbReference type="ARBA" id="ARBA00022676"/>
    </source>
</evidence>